<accession>A0A9Q6Z8S7</accession>
<organism evidence="2 3">
    <name type="scientific">Myroides odoratus</name>
    <name type="common">Flavobacterium odoratum</name>
    <dbReference type="NCBI Taxonomy" id="256"/>
    <lineage>
        <taxon>Bacteria</taxon>
        <taxon>Pseudomonadati</taxon>
        <taxon>Bacteroidota</taxon>
        <taxon>Flavobacteriia</taxon>
        <taxon>Flavobacteriales</taxon>
        <taxon>Flavobacteriaceae</taxon>
        <taxon>Myroides</taxon>
    </lineage>
</organism>
<reference evidence="2 3" key="1">
    <citation type="submission" date="2021-01" db="EMBL/GenBank/DDBJ databases">
        <title>FDA dAtabase for Regulatory Grade micrObial Sequences (FDA-ARGOS): Supporting development and validation of Infectious Disease Dx tests.</title>
        <authorList>
            <person name="Sproer C."/>
            <person name="Gronow S."/>
            <person name="Severitt S."/>
            <person name="Schroder I."/>
            <person name="Tallon L."/>
            <person name="Sadzewicz L."/>
            <person name="Zhao X."/>
            <person name="Boylan J."/>
            <person name="Ott S."/>
            <person name="Bowen H."/>
            <person name="Vavikolanu K."/>
            <person name="Mehta A."/>
            <person name="Aluvathingal J."/>
            <person name="Nadendla S."/>
            <person name="Lowell S."/>
            <person name="Myers T."/>
            <person name="Yan Y."/>
            <person name="Sichtig H."/>
        </authorList>
    </citation>
    <scope>NUCLEOTIDE SEQUENCE [LARGE SCALE GENOMIC DNA]</scope>
    <source>
        <strain evidence="2 3">FDAARGOS_1131</strain>
    </source>
</reference>
<dbReference type="InterPro" id="IPR002123">
    <property type="entry name" value="Plipid/glycerol_acylTrfase"/>
</dbReference>
<evidence type="ECO:0000259" key="1">
    <source>
        <dbReference type="Pfam" id="PF01553"/>
    </source>
</evidence>
<dbReference type="OrthoDB" id="1078132at2"/>
<dbReference type="Proteomes" id="UP000596202">
    <property type="component" value="Chromosome"/>
</dbReference>
<dbReference type="GO" id="GO:0016746">
    <property type="term" value="F:acyltransferase activity"/>
    <property type="evidence" value="ECO:0007669"/>
    <property type="project" value="UniProtKB-KW"/>
</dbReference>
<keyword evidence="2" id="KW-0808">Transferase</keyword>
<dbReference type="GeneID" id="93526033"/>
<feature type="domain" description="Phospholipid/glycerol acyltransferase" evidence="1">
    <location>
        <begin position="81"/>
        <end position="224"/>
    </location>
</feature>
<dbReference type="SUPFAM" id="SSF69593">
    <property type="entry name" value="Glycerol-3-phosphate (1)-acyltransferase"/>
    <property type="match status" value="1"/>
</dbReference>
<gene>
    <name evidence="2" type="ORF">I6I88_00135</name>
</gene>
<dbReference type="RefSeq" id="WP_002989337.1">
    <property type="nucleotide sequence ID" value="NZ_CP068108.1"/>
</dbReference>
<keyword evidence="2" id="KW-0012">Acyltransferase</keyword>
<evidence type="ECO:0000313" key="2">
    <source>
        <dbReference type="EMBL" id="QQU00223.1"/>
    </source>
</evidence>
<proteinExistence type="predicted"/>
<dbReference type="PANTHER" id="PTHR30068:SF3">
    <property type="entry name" value="PHOSPHOLIPID_GLYCEROL ACYLTRANSFERASE DOMAIN-CONTAINING PROTEIN"/>
    <property type="match status" value="1"/>
</dbReference>
<name>A0A9Q6Z8S7_MYROD</name>
<sequence>MSKFDSIRHYHDHEVNEVLQRISKHPMVKALMGFTFPNKTEQQWMEDLSKVTSIQQFQEEFAYYSILRILEKSSNGLSTSGFEKLEKDTAYLYISNHRDIIMDTSLLNVTLKDHGLTMTASAVGDNLVQKSFLLALAKVNRNFLVRRKLTPRELLESSRLMSEYIHSLIVEENRSVWIAQREGRTKDGNDATHTGVLKMLGMDAGDENLMDYFKQLKIVPVSISYEYDPTDALKMPQLLAIANNEAYIKEKNEDFVNLYSGIIGQKKGIHIHVGDVIDTELDQIKAIADKPNKQLQALAQVIDHSIITNYHLWPTNYIAYDILNNTNKFADRYSEKEKQLFERRLELRVNKQEQKVVDNFLAMYANPVVNKLKLQDEQ</sequence>
<dbReference type="GO" id="GO:0042840">
    <property type="term" value="P:D-glucuronate catabolic process"/>
    <property type="evidence" value="ECO:0007669"/>
    <property type="project" value="TreeGrafter"/>
</dbReference>
<protein>
    <submittedName>
        <fullName evidence="2">1-acyl-sn-glycerol-3-phosphate acyltransferase</fullName>
    </submittedName>
</protein>
<dbReference type="Pfam" id="PF01553">
    <property type="entry name" value="Acyltransferase"/>
    <property type="match status" value="1"/>
</dbReference>
<dbReference type="AlphaFoldDB" id="A0A9Q6Z8S7"/>
<dbReference type="EMBL" id="CP068108">
    <property type="protein sequence ID" value="QQU00223.1"/>
    <property type="molecule type" value="Genomic_DNA"/>
</dbReference>
<evidence type="ECO:0000313" key="3">
    <source>
        <dbReference type="Proteomes" id="UP000596202"/>
    </source>
</evidence>
<dbReference type="PANTHER" id="PTHR30068">
    <property type="entry name" value="URONATE ISOMERASE"/>
    <property type="match status" value="1"/>
</dbReference>
<dbReference type="GO" id="GO:0019698">
    <property type="term" value="P:D-galacturonate catabolic process"/>
    <property type="evidence" value="ECO:0007669"/>
    <property type="project" value="TreeGrafter"/>
</dbReference>